<proteinExistence type="predicted"/>
<dbReference type="RefSeq" id="WP_073387186.1">
    <property type="nucleotide sequence ID" value="NZ_FQXK01000014.1"/>
</dbReference>
<evidence type="ECO:0000313" key="3">
    <source>
        <dbReference type="Proteomes" id="UP000184278"/>
    </source>
</evidence>
<dbReference type="GO" id="GO:0016874">
    <property type="term" value="F:ligase activity"/>
    <property type="evidence" value="ECO:0007669"/>
    <property type="project" value="UniProtKB-KW"/>
</dbReference>
<dbReference type="Gene3D" id="3.40.50.12780">
    <property type="entry name" value="N-terminal domain of ligase-like"/>
    <property type="match status" value="1"/>
</dbReference>
<dbReference type="GeneID" id="89508438"/>
<keyword evidence="3" id="KW-1185">Reference proteome</keyword>
<dbReference type="SUPFAM" id="SSF56801">
    <property type="entry name" value="Acetyl-CoA synthetase-like"/>
    <property type="match status" value="1"/>
</dbReference>
<organism evidence="2 3">
    <name type="scientific">Butyrivibrio fibrisolvens DSM 3071</name>
    <dbReference type="NCBI Taxonomy" id="1121131"/>
    <lineage>
        <taxon>Bacteria</taxon>
        <taxon>Bacillati</taxon>
        <taxon>Bacillota</taxon>
        <taxon>Clostridia</taxon>
        <taxon>Lachnospirales</taxon>
        <taxon>Lachnospiraceae</taxon>
        <taxon>Butyrivibrio</taxon>
    </lineage>
</organism>
<dbReference type="InterPro" id="IPR000873">
    <property type="entry name" value="AMP-dep_synth/lig_dom"/>
</dbReference>
<reference evidence="3" key="1">
    <citation type="submission" date="2016-11" db="EMBL/GenBank/DDBJ databases">
        <authorList>
            <person name="Varghese N."/>
            <person name="Submissions S."/>
        </authorList>
    </citation>
    <scope>NUCLEOTIDE SEQUENCE [LARGE SCALE GENOMIC DNA]</scope>
    <source>
        <strain evidence="3">DSM 3071</strain>
    </source>
</reference>
<dbReference type="InterPro" id="IPR042099">
    <property type="entry name" value="ANL_N_sf"/>
</dbReference>
<dbReference type="InterPro" id="IPR020845">
    <property type="entry name" value="AMP-binding_CS"/>
</dbReference>
<feature type="domain" description="AMP-dependent synthetase/ligase" evidence="1">
    <location>
        <begin position="7"/>
        <end position="341"/>
    </location>
</feature>
<name>A0A1M5Z070_BUTFI</name>
<protein>
    <submittedName>
        <fullName evidence="2">Acyl-CoA synthetase (AMP-forming)/AMP-acid ligase II</fullName>
    </submittedName>
</protein>
<evidence type="ECO:0000259" key="1">
    <source>
        <dbReference type="Pfam" id="PF00501"/>
    </source>
</evidence>
<dbReference type="OrthoDB" id="9778383at2"/>
<keyword evidence="2" id="KW-0436">Ligase</keyword>
<gene>
    <name evidence="2" type="ORF">SAMN02745229_01836</name>
</gene>
<accession>A0A1M5Z070</accession>
<evidence type="ECO:0000313" key="2">
    <source>
        <dbReference type="EMBL" id="SHI17293.1"/>
    </source>
</evidence>
<dbReference type="EMBL" id="FQXK01000014">
    <property type="protein sequence ID" value="SHI17293.1"/>
    <property type="molecule type" value="Genomic_DNA"/>
</dbReference>
<dbReference type="Pfam" id="PF00501">
    <property type="entry name" value="AMP-binding"/>
    <property type="match status" value="1"/>
</dbReference>
<dbReference type="AlphaFoldDB" id="A0A1M5Z070"/>
<dbReference type="Proteomes" id="UP000184278">
    <property type="component" value="Unassembled WGS sequence"/>
</dbReference>
<sequence length="469" mass="52744">MIFELGKYSDNTAFVDEYGTTLTYGELKRVSDEICSGLRTRSLVFCFCRNVIGSAIGYVAFLNHGIVPVMLNSQLEAEFRDGLLDKYHPDYIWCPDDMEGLWAGCDKGFTGFGYVLIKNSYESSYEIFDELALLLTTSGSTGSPKFVRQSYTNILVNAKSIVEYLELDDTERPITTLPMNYTYGLSIFNSHLIVGATILITDKGLMQKEFWNFFKDEGATSFGGVPYTYEILDKLRIYKMDLPSLRTMTQAGGKLLPDLHEKFAKFASETGRHFVVMYGQCEATARMGFLPPDKSVEKKGSMGIAIPGGKFHLIDVDGKDITTPWVTGELVYEGKNVTLGYAECGEDLCKGDERNGVLETGDMAQFDEEGYYYIVGRKKRFLKIYGNRVNLDEVDRLIKSEFGIEAASAGVDDHLHIFVTDVKYSEKVKEFVIAKTKLNPAAFTSHVIDEIPKNDSGKTLYKELTKYYE</sequence>
<dbReference type="PANTHER" id="PTHR24096">
    <property type="entry name" value="LONG-CHAIN-FATTY-ACID--COA LIGASE"/>
    <property type="match status" value="1"/>
</dbReference>
<dbReference type="PROSITE" id="PS00455">
    <property type="entry name" value="AMP_BINDING"/>
    <property type="match status" value="1"/>
</dbReference>
<dbReference type="STRING" id="1121131.SAMN02745229_01836"/>